<keyword evidence="1" id="KW-0472">Membrane</keyword>
<keyword evidence="4" id="KW-1185">Reference proteome</keyword>
<feature type="transmembrane region" description="Helical" evidence="1">
    <location>
        <begin position="126"/>
        <end position="157"/>
    </location>
</feature>
<organism evidence="3 4">
    <name type="scientific">Alkalibacterium gilvum</name>
    <dbReference type="NCBI Taxonomy" id="1130080"/>
    <lineage>
        <taxon>Bacteria</taxon>
        <taxon>Bacillati</taxon>
        <taxon>Bacillota</taxon>
        <taxon>Bacilli</taxon>
        <taxon>Lactobacillales</taxon>
        <taxon>Carnobacteriaceae</taxon>
        <taxon>Alkalibacterium</taxon>
    </lineage>
</organism>
<accession>A0A1H6RQ33</accession>
<gene>
    <name evidence="3" type="ORF">SAMN04488113_102160</name>
</gene>
<evidence type="ECO:0000259" key="2">
    <source>
        <dbReference type="Pfam" id="PF07885"/>
    </source>
</evidence>
<dbReference type="AlphaFoldDB" id="A0A1H6RQ33"/>
<evidence type="ECO:0000256" key="1">
    <source>
        <dbReference type="SAM" id="Phobius"/>
    </source>
</evidence>
<feature type="transmembrane region" description="Helical" evidence="1">
    <location>
        <begin position="6"/>
        <end position="26"/>
    </location>
</feature>
<dbReference type="Gene3D" id="1.10.287.70">
    <property type="match status" value="1"/>
</dbReference>
<evidence type="ECO:0000313" key="4">
    <source>
        <dbReference type="Proteomes" id="UP000198564"/>
    </source>
</evidence>
<protein>
    <submittedName>
        <fullName evidence="3">Ion channel</fullName>
    </submittedName>
</protein>
<dbReference type="OrthoDB" id="3422146at2"/>
<proteinExistence type="predicted"/>
<dbReference type="Proteomes" id="UP000198564">
    <property type="component" value="Unassembled WGS sequence"/>
</dbReference>
<evidence type="ECO:0000313" key="3">
    <source>
        <dbReference type="EMBL" id="SEI53930.1"/>
    </source>
</evidence>
<keyword evidence="1" id="KW-0812">Transmembrane</keyword>
<dbReference type="EMBL" id="FNYW01000002">
    <property type="protein sequence ID" value="SEI53930.1"/>
    <property type="molecule type" value="Genomic_DNA"/>
</dbReference>
<dbReference type="STRING" id="1130080.SAMN04488113_102160"/>
<keyword evidence="1" id="KW-1133">Transmembrane helix</keyword>
<dbReference type="RefSeq" id="WP_091632471.1">
    <property type="nucleotide sequence ID" value="NZ_FNYW01000002.1"/>
</dbReference>
<dbReference type="Pfam" id="PF07885">
    <property type="entry name" value="Ion_trans_2"/>
    <property type="match status" value="1"/>
</dbReference>
<feature type="domain" description="Potassium channel" evidence="2">
    <location>
        <begin position="70"/>
        <end position="152"/>
    </location>
</feature>
<dbReference type="InterPro" id="IPR013099">
    <property type="entry name" value="K_chnl_dom"/>
</dbReference>
<sequence length="333" mass="37234">MIGLVSIGLLIVLSTIIDIVWTTLWVEGGAGFITDKLCKVTWFVMTKITGKNRKVLRLAGPLLLISTLLMWVVLLWFGWFLVFSASPQAIMNTSNPQAISWQNVIYYSGYTLFTLGLGDYSPSGPYWQLLTAIASGTGMLFFTFGASYIISIVGAVIDKRSFSSSISEIGKSSEEIVGAAWNGKDFSNIDLLLMNLSDNLSKVAIKHKAYPLLHYYHTSDKKKTMSLTVPTLDDALSILAYGTEEKAKPNPILLKKFRNCVKDYLDVLEETYMTKADKALALPDLTGLRKKGYPLVSDADFSKKMQHQKERRQQLLGFVLKDNWTAEDIEKLK</sequence>
<dbReference type="SUPFAM" id="SSF81324">
    <property type="entry name" value="Voltage-gated potassium channels"/>
    <property type="match status" value="1"/>
</dbReference>
<name>A0A1H6RQ33_9LACT</name>
<reference evidence="4" key="1">
    <citation type="submission" date="2016-10" db="EMBL/GenBank/DDBJ databases">
        <authorList>
            <person name="Varghese N."/>
            <person name="Submissions S."/>
        </authorList>
    </citation>
    <scope>NUCLEOTIDE SEQUENCE [LARGE SCALE GENOMIC DNA]</scope>
    <source>
        <strain evidence="4">DSM 25751</strain>
    </source>
</reference>
<feature type="transmembrane region" description="Helical" evidence="1">
    <location>
        <begin position="55"/>
        <end position="82"/>
    </location>
</feature>